<dbReference type="EMBL" id="DF977525">
    <property type="protein sequence ID" value="GAP92371.1"/>
    <property type="molecule type" value="Genomic_DNA"/>
</dbReference>
<organism evidence="2">
    <name type="scientific">Rosellinia necatrix</name>
    <name type="common">White root-rot fungus</name>
    <dbReference type="NCBI Taxonomy" id="77044"/>
    <lineage>
        <taxon>Eukaryota</taxon>
        <taxon>Fungi</taxon>
        <taxon>Dikarya</taxon>
        <taxon>Ascomycota</taxon>
        <taxon>Pezizomycotina</taxon>
        <taxon>Sordariomycetes</taxon>
        <taxon>Xylariomycetidae</taxon>
        <taxon>Xylariales</taxon>
        <taxon>Xylariaceae</taxon>
        <taxon>Rosellinia</taxon>
    </lineage>
</organism>
<name>A0A1W2TUR4_ROSNE</name>
<feature type="region of interest" description="Disordered" evidence="1">
    <location>
        <begin position="179"/>
        <end position="212"/>
    </location>
</feature>
<sequence>MTTPVQSRRPKLSLQTKPIQHGPGVRSRTSYGDPKSPTAFNTLSNVYVTAIERSTPTQCTPLTAIRIRQPLTLRTDSETLQANQLRVETPSTALPDTPLSANPFSPTQRREIVYPSTMTPTPPLSAGAIDSGKRVFTFTPIDTNHQRMLSPPAKSSRRVSFASSSTIVKAPYSHNRSLHSILRNSPLQSSSAKSPGGSRRQSVRLQERAARRVGYESPLTRTITTEKYTKSHIDLLVEEASPYTPSPVLDDSDIDLTIAYSGDEITDGGQTPGPFEDMRRRMTGLGTEALVLSPKSDGIQRRRRREKKRKWVWTIGRDDEEGECDTLAALRAAAGETTPRATTAPADMPEPLTAIEVSIERAEPESSPTTSADEERMDVDTSEASSVQSSRATSPCSTDCGSKRPTTDDGDLVSREESPPKRQRLASIDSTDDGETSSRLDTPVPADIGGALV</sequence>
<gene>
    <name evidence="2" type="ORF">SAMD00023353_8000030</name>
</gene>
<feature type="region of interest" description="Disordered" evidence="1">
    <location>
        <begin position="1"/>
        <end position="37"/>
    </location>
</feature>
<dbReference type="OMA" id="ANRRVCY"/>
<feature type="region of interest" description="Disordered" evidence="1">
    <location>
        <begin position="359"/>
        <end position="453"/>
    </location>
</feature>
<dbReference type="Proteomes" id="UP000054516">
    <property type="component" value="Unassembled WGS sequence"/>
</dbReference>
<dbReference type="STRING" id="77044.A0A1W2TUR4"/>
<reference evidence="2" key="1">
    <citation type="submission" date="2016-03" db="EMBL/GenBank/DDBJ databases">
        <title>Draft genome sequence of Rosellinia necatrix.</title>
        <authorList>
            <person name="Kanematsu S."/>
        </authorList>
    </citation>
    <scope>NUCLEOTIDE SEQUENCE [LARGE SCALE GENOMIC DNA]</scope>
    <source>
        <strain evidence="2">W97</strain>
    </source>
</reference>
<dbReference type="OrthoDB" id="5206740at2759"/>
<feature type="compositionally biased region" description="Basic and acidic residues" evidence="1">
    <location>
        <begin position="401"/>
        <end position="420"/>
    </location>
</feature>
<accession>A0A1W2TUR4</accession>
<feature type="compositionally biased region" description="Polar residues" evidence="1">
    <location>
        <begin position="382"/>
        <end position="400"/>
    </location>
</feature>
<feature type="compositionally biased region" description="Polar residues" evidence="1">
    <location>
        <begin position="182"/>
        <end position="204"/>
    </location>
</feature>
<evidence type="ECO:0000256" key="1">
    <source>
        <dbReference type="SAM" id="MobiDB-lite"/>
    </source>
</evidence>
<evidence type="ECO:0000313" key="2">
    <source>
        <dbReference type="EMBL" id="GAP92371.1"/>
    </source>
</evidence>
<protein>
    <submittedName>
        <fullName evidence="2">Putative glucan-alpha-glucosidase</fullName>
    </submittedName>
</protein>
<dbReference type="AlphaFoldDB" id="A0A1W2TUR4"/>
<evidence type="ECO:0000313" key="3">
    <source>
        <dbReference type="Proteomes" id="UP000054516"/>
    </source>
</evidence>
<proteinExistence type="predicted"/>
<keyword evidence="3" id="KW-1185">Reference proteome</keyword>